<evidence type="ECO:0000313" key="6">
    <source>
        <dbReference type="Proteomes" id="UP000298860"/>
    </source>
</evidence>
<dbReference type="GO" id="GO:0071949">
    <property type="term" value="F:FAD binding"/>
    <property type="evidence" value="ECO:0007669"/>
    <property type="project" value="InterPro"/>
</dbReference>
<keyword evidence="3" id="KW-0274">FAD</keyword>
<dbReference type="SUPFAM" id="SSF51905">
    <property type="entry name" value="FAD/NAD(P)-binding domain"/>
    <property type="match status" value="1"/>
</dbReference>
<dbReference type="GO" id="GO:0016709">
    <property type="term" value="F:oxidoreductase activity, acting on paired donors, with incorporation or reduction of molecular oxygen, NAD(P)H as one donor, and incorporation of one atom of oxygen"/>
    <property type="evidence" value="ECO:0007669"/>
    <property type="project" value="UniProtKB-ARBA"/>
</dbReference>
<dbReference type="InterPro" id="IPR036188">
    <property type="entry name" value="FAD/NAD-bd_sf"/>
</dbReference>
<keyword evidence="2" id="KW-0285">Flavoprotein</keyword>
<protein>
    <recommendedName>
        <fullName evidence="4">FAD-binding domain-containing protein</fullName>
    </recommendedName>
</protein>
<keyword evidence="6" id="KW-1185">Reference proteome</keyword>
<sequence>MMQQCEVAVVGGGPVGMLLAGELALHGVNVVVLETRTEVSDQPKAGTYHARAIQTLARRGILRFPRIEADHHEIIREPFQFAGYPWLTLRTRAVEGAVMIGLAQADLERALGERAVRLGATVRRGHTVTGVRQEHDRVELTVRAGAQTGTLRAEFAIGCDGARSVVRESGNFPTVEYPPTMRAMLATARLPHPEQMRPGWQPTPRGWTLLNLNRFGPSRIITFEFDGPEPDRHRPITPEEFGATVDRIVGHHVDLEELDNTSRFSDFSRLATEYRDGRLFLAGDAAHVHYPLGGQGLNTGLQDAVNLGWKLVSVLRGSADPALLDTYSTERHPVAAKVIENTRVQAMLMNPTTAYDPLRGFIRELLSCPDAHDRVADIINDNAVSYPTTPADREWVGQFFPNITVTTVDQGPRTVSDLLVAGRGVLLLDMARSGWDAYGAGLRHPLVDLVEVERLPDDLPCAVLIRPDGYVAWSGNQREEQGDSEAAGLVSALTFWFGTSTLPAEPASKG</sequence>
<name>A0A4D4JGL2_9PSEU</name>
<reference evidence="6" key="1">
    <citation type="submission" date="2019-04" db="EMBL/GenBank/DDBJ databases">
        <title>Draft genome sequence of Pseudonocardiaceae bacterium SL3-2-4.</title>
        <authorList>
            <person name="Ningsih F."/>
            <person name="Yokota A."/>
            <person name="Sakai Y."/>
            <person name="Nanatani K."/>
            <person name="Yabe S."/>
            <person name="Oetari A."/>
            <person name="Sjamsuridzal W."/>
        </authorList>
    </citation>
    <scope>NUCLEOTIDE SEQUENCE [LARGE SCALE GENOMIC DNA]</scope>
    <source>
        <strain evidence="6">SL3-2-4</strain>
    </source>
</reference>
<dbReference type="Gene3D" id="3.50.50.60">
    <property type="entry name" value="FAD/NAD(P)-binding domain"/>
    <property type="match status" value="2"/>
</dbReference>
<dbReference type="Gene3D" id="3.30.70.2450">
    <property type="match status" value="1"/>
</dbReference>
<accession>A0A4D4JGL2</accession>
<evidence type="ECO:0000256" key="2">
    <source>
        <dbReference type="ARBA" id="ARBA00022630"/>
    </source>
</evidence>
<dbReference type="Pfam" id="PF01494">
    <property type="entry name" value="FAD_binding_3"/>
    <property type="match status" value="1"/>
</dbReference>
<dbReference type="RefSeq" id="WP_137816011.1">
    <property type="nucleotide sequence ID" value="NZ_BJFL01000032.1"/>
</dbReference>
<gene>
    <name evidence="5" type="ORF">GTS_46660</name>
</gene>
<dbReference type="EMBL" id="BJFL01000032">
    <property type="protein sequence ID" value="GDY33033.1"/>
    <property type="molecule type" value="Genomic_DNA"/>
</dbReference>
<evidence type="ECO:0000259" key="4">
    <source>
        <dbReference type="Pfam" id="PF01494"/>
    </source>
</evidence>
<evidence type="ECO:0000256" key="3">
    <source>
        <dbReference type="ARBA" id="ARBA00022827"/>
    </source>
</evidence>
<dbReference type="Gene3D" id="3.40.30.120">
    <property type="match status" value="1"/>
</dbReference>
<proteinExistence type="predicted"/>
<evidence type="ECO:0000256" key="1">
    <source>
        <dbReference type="ARBA" id="ARBA00001974"/>
    </source>
</evidence>
<organism evidence="5 6">
    <name type="scientific">Gandjariella thermophila</name>
    <dbReference type="NCBI Taxonomy" id="1931992"/>
    <lineage>
        <taxon>Bacteria</taxon>
        <taxon>Bacillati</taxon>
        <taxon>Actinomycetota</taxon>
        <taxon>Actinomycetes</taxon>
        <taxon>Pseudonocardiales</taxon>
        <taxon>Pseudonocardiaceae</taxon>
        <taxon>Gandjariella</taxon>
    </lineage>
</organism>
<dbReference type="InterPro" id="IPR050641">
    <property type="entry name" value="RIFMO-like"/>
</dbReference>
<dbReference type="Pfam" id="PF21274">
    <property type="entry name" value="Rng_hyd_C"/>
    <property type="match status" value="1"/>
</dbReference>
<comment type="caution">
    <text evidence="5">The sequence shown here is derived from an EMBL/GenBank/DDBJ whole genome shotgun (WGS) entry which is preliminary data.</text>
</comment>
<dbReference type="PANTHER" id="PTHR43004">
    <property type="entry name" value="TRK SYSTEM POTASSIUM UPTAKE PROTEIN"/>
    <property type="match status" value="1"/>
</dbReference>
<feature type="domain" description="FAD-binding" evidence="4">
    <location>
        <begin position="5"/>
        <end position="342"/>
    </location>
</feature>
<dbReference type="InterPro" id="IPR002938">
    <property type="entry name" value="FAD-bd"/>
</dbReference>
<dbReference type="PRINTS" id="PR00420">
    <property type="entry name" value="RNGMNOXGNASE"/>
</dbReference>
<dbReference type="PANTHER" id="PTHR43004:SF19">
    <property type="entry name" value="BINDING MONOOXYGENASE, PUTATIVE (JCVI)-RELATED"/>
    <property type="match status" value="1"/>
</dbReference>
<dbReference type="AlphaFoldDB" id="A0A4D4JGL2"/>
<comment type="cofactor">
    <cofactor evidence="1">
        <name>FAD</name>
        <dbReference type="ChEBI" id="CHEBI:57692"/>
    </cofactor>
</comment>
<evidence type="ECO:0000313" key="5">
    <source>
        <dbReference type="EMBL" id="GDY33033.1"/>
    </source>
</evidence>
<dbReference type="Proteomes" id="UP000298860">
    <property type="component" value="Unassembled WGS sequence"/>
</dbReference>
<dbReference type="OrthoDB" id="8670884at2"/>